<gene>
    <name evidence="2" type="ORF">UFOPK3609_00692</name>
</gene>
<evidence type="ECO:0000256" key="1">
    <source>
        <dbReference type="SAM" id="MobiDB-lite"/>
    </source>
</evidence>
<proteinExistence type="predicted"/>
<feature type="compositionally biased region" description="Low complexity" evidence="1">
    <location>
        <begin position="252"/>
        <end position="269"/>
    </location>
</feature>
<feature type="region of interest" description="Disordered" evidence="1">
    <location>
        <begin position="238"/>
        <end position="281"/>
    </location>
</feature>
<reference evidence="2" key="1">
    <citation type="submission" date="2020-05" db="EMBL/GenBank/DDBJ databases">
        <authorList>
            <person name="Chiriac C."/>
            <person name="Salcher M."/>
            <person name="Ghai R."/>
            <person name="Kavagutti S V."/>
        </authorList>
    </citation>
    <scope>NUCLEOTIDE SEQUENCE</scope>
</reference>
<name>A0A6J7GK73_9ZZZZ</name>
<evidence type="ECO:0000313" key="2">
    <source>
        <dbReference type="EMBL" id="CAB4908382.1"/>
    </source>
</evidence>
<dbReference type="EMBL" id="CAFBMQ010000085">
    <property type="protein sequence ID" value="CAB4908382.1"/>
    <property type="molecule type" value="Genomic_DNA"/>
</dbReference>
<accession>A0A6J7GK73</accession>
<sequence length="281" mass="28534">MDQHGGVAAVVQDHVRAYDGAGLVAELEQALGAPPVLLQRLALPGEHGGTGRGVDGALGAHGDGRGGVVLRGEDVAGDPADVGAQRGEGLDEDGGLHGHVQRTRDAGAGQGLVLAELGAQGHQARHLVLGERDLLAAEAGEGEVGDLEVVGGQYACACRGGHVAPECPGRARGAAAASDLFVSEHAEASAGLVPLPRLPVRRPGVSRTGGSDHPRYLVHTARRPVVARYRIAGPWASRGAPAGTKADCPRRSTSSPSSVVSTAVPSVHSRTWGPAVRRLPA</sequence>
<organism evidence="2">
    <name type="scientific">freshwater metagenome</name>
    <dbReference type="NCBI Taxonomy" id="449393"/>
    <lineage>
        <taxon>unclassified sequences</taxon>
        <taxon>metagenomes</taxon>
        <taxon>ecological metagenomes</taxon>
    </lineage>
</organism>
<protein>
    <submittedName>
        <fullName evidence="2">Unannotated protein</fullName>
    </submittedName>
</protein>
<dbReference type="AntiFam" id="ANF00237">
    <property type="entry name" value="Shadow ORF (opposite ahcY)"/>
</dbReference>
<dbReference type="AlphaFoldDB" id="A0A6J7GK73"/>